<dbReference type="OrthoDB" id="346907at2759"/>
<dbReference type="SUPFAM" id="SSF56112">
    <property type="entry name" value="Protein kinase-like (PK-like)"/>
    <property type="match status" value="1"/>
</dbReference>
<dbReference type="InterPro" id="IPR001245">
    <property type="entry name" value="Ser-Thr/Tyr_kinase_cat_dom"/>
</dbReference>
<keyword evidence="2" id="KW-0418">Kinase</keyword>
<gene>
    <name evidence="2" type="ORF">BD410DRAFT_901540</name>
</gene>
<reference evidence="2 3" key="1">
    <citation type="submission" date="2018-06" db="EMBL/GenBank/DDBJ databases">
        <title>A transcriptomic atlas of mushroom development highlights an independent origin of complex multicellularity.</title>
        <authorList>
            <consortium name="DOE Joint Genome Institute"/>
            <person name="Krizsan K."/>
            <person name="Almasi E."/>
            <person name="Merenyi Z."/>
            <person name="Sahu N."/>
            <person name="Viragh M."/>
            <person name="Koszo T."/>
            <person name="Mondo S."/>
            <person name="Kiss B."/>
            <person name="Balint B."/>
            <person name="Kues U."/>
            <person name="Barry K."/>
            <person name="Hegedus J.C."/>
            <person name="Henrissat B."/>
            <person name="Johnson J."/>
            <person name="Lipzen A."/>
            <person name="Ohm R."/>
            <person name="Nagy I."/>
            <person name="Pangilinan J."/>
            <person name="Yan J."/>
            <person name="Xiong Y."/>
            <person name="Grigoriev I.V."/>
            <person name="Hibbett D.S."/>
            <person name="Nagy L.G."/>
        </authorList>
    </citation>
    <scope>NUCLEOTIDE SEQUENCE [LARGE SCALE GENOMIC DNA]</scope>
    <source>
        <strain evidence="2 3">SZMC22713</strain>
    </source>
</reference>
<dbReference type="AlphaFoldDB" id="A0A4Y7PRT8"/>
<dbReference type="Proteomes" id="UP000294933">
    <property type="component" value="Unassembled WGS sequence"/>
</dbReference>
<dbReference type="Pfam" id="PF07714">
    <property type="entry name" value="PK_Tyr_Ser-Thr"/>
    <property type="match status" value="1"/>
</dbReference>
<organism evidence="2 3">
    <name type="scientific">Rickenella mellea</name>
    <dbReference type="NCBI Taxonomy" id="50990"/>
    <lineage>
        <taxon>Eukaryota</taxon>
        <taxon>Fungi</taxon>
        <taxon>Dikarya</taxon>
        <taxon>Basidiomycota</taxon>
        <taxon>Agaricomycotina</taxon>
        <taxon>Agaricomycetes</taxon>
        <taxon>Hymenochaetales</taxon>
        <taxon>Rickenellaceae</taxon>
        <taxon>Rickenella</taxon>
    </lineage>
</organism>
<dbReference type="Gene3D" id="1.10.510.10">
    <property type="entry name" value="Transferase(Phosphotransferase) domain 1"/>
    <property type="match status" value="1"/>
</dbReference>
<dbReference type="InterPro" id="IPR011009">
    <property type="entry name" value="Kinase-like_dom_sf"/>
</dbReference>
<keyword evidence="2" id="KW-0808">Transferase</keyword>
<dbReference type="GO" id="GO:0004674">
    <property type="term" value="F:protein serine/threonine kinase activity"/>
    <property type="evidence" value="ECO:0007669"/>
    <property type="project" value="TreeGrafter"/>
</dbReference>
<dbReference type="GO" id="GO:0005524">
    <property type="term" value="F:ATP binding"/>
    <property type="evidence" value="ECO:0007669"/>
    <property type="project" value="InterPro"/>
</dbReference>
<dbReference type="InterPro" id="IPR000719">
    <property type="entry name" value="Prot_kinase_dom"/>
</dbReference>
<dbReference type="PANTHER" id="PTHR44329:SF214">
    <property type="entry name" value="PROTEIN KINASE DOMAIN-CONTAINING PROTEIN"/>
    <property type="match status" value="1"/>
</dbReference>
<keyword evidence="3" id="KW-1185">Reference proteome</keyword>
<evidence type="ECO:0000313" key="3">
    <source>
        <dbReference type="Proteomes" id="UP000294933"/>
    </source>
</evidence>
<sequence length="411" mass="46502">MDPFWLPDAVNLTGRVVKKSEHPKFAGGYADVWEGDFEGKAVAIKAPRIVDVTPAKLGKRQRRELGSWTGTEHPNILPFLGYCTDLSPYICLISPWMSNGTAIEYVKRHPEVDLIKLLIGIGKGVNYLHFIKIVHGDLRGGNVLITDNGEPQLSDFGLSRHTQEMSASTQPHGTARWKAPELHDPERFDLTVEKAHVLPVDVWSFGMTALELITKADPYIYLSNDGAVMIAIAQGQIPLKPTIQGDTLDIIWPICLQCWVFWPHARPSIADILRTLQKLAVDDRQVKSQLEIDNGYITLHNLVSSARLTTSVWETQVDELRQIVVTLSVIGLFCVWDVGKRGEWPNGVFNPWLAGTLTWFCIRSRFSSPNISEKLYDILWGVIWRGSRYYQAWILLRLFNHLIATIWRGDN</sequence>
<evidence type="ECO:0000313" key="2">
    <source>
        <dbReference type="EMBL" id="TDL17289.1"/>
    </source>
</evidence>
<accession>A0A4Y7PRT8</accession>
<dbReference type="PANTHER" id="PTHR44329">
    <property type="entry name" value="SERINE/THREONINE-PROTEIN KINASE TNNI3K-RELATED"/>
    <property type="match status" value="1"/>
</dbReference>
<dbReference type="VEuPathDB" id="FungiDB:BD410DRAFT_901540"/>
<protein>
    <submittedName>
        <fullName evidence="2">Kinase-like protein</fullName>
    </submittedName>
</protein>
<evidence type="ECO:0000259" key="1">
    <source>
        <dbReference type="PROSITE" id="PS50011"/>
    </source>
</evidence>
<feature type="domain" description="Protein kinase" evidence="1">
    <location>
        <begin position="18"/>
        <end position="279"/>
    </location>
</feature>
<proteinExistence type="predicted"/>
<dbReference type="EMBL" id="ML170224">
    <property type="protein sequence ID" value="TDL17289.1"/>
    <property type="molecule type" value="Genomic_DNA"/>
</dbReference>
<dbReference type="PROSITE" id="PS00109">
    <property type="entry name" value="PROTEIN_KINASE_TYR"/>
    <property type="match status" value="1"/>
</dbReference>
<dbReference type="InterPro" id="IPR051681">
    <property type="entry name" value="Ser/Thr_Kinases-Pseudokinases"/>
</dbReference>
<name>A0A4Y7PRT8_9AGAM</name>
<dbReference type="STRING" id="50990.A0A4Y7PRT8"/>
<dbReference type="PROSITE" id="PS50011">
    <property type="entry name" value="PROTEIN_KINASE_DOM"/>
    <property type="match status" value="1"/>
</dbReference>
<dbReference type="InterPro" id="IPR008266">
    <property type="entry name" value="Tyr_kinase_AS"/>
</dbReference>